<evidence type="ECO:0000313" key="2">
    <source>
        <dbReference type="Proteomes" id="UP000502641"/>
    </source>
</evidence>
<sequence length="45" mass="5453">MSEQSIKLDFRKWRGEKEYMSCANRQYNFPVHVRRIGEPAPQRGR</sequence>
<reference evidence="1 2" key="1">
    <citation type="submission" date="2020-05" db="EMBL/GenBank/DDBJ databases">
        <authorList>
            <person name="Li K."/>
        </authorList>
    </citation>
    <scope>NUCLEOTIDE SEQUENCE [LARGE SCALE GENOMIC DNA]</scope>
    <source>
        <strain evidence="2">jing01</strain>
    </source>
</reference>
<dbReference type="EMBL" id="CP053189">
    <property type="protein sequence ID" value="QJS08109.1"/>
    <property type="molecule type" value="Genomic_DNA"/>
</dbReference>
<keyword evidence="2" id="KW-1185">Reference proteome</keyword>
<protein>
    <submittedName>
        <fullName evidence="1">Uncharacterized protein</fullName>
    </submittedName>
</protein>
<accession>A0A6M4PCH4</accession>
<organism evidence="1 2">
    <name type="scientific">Streptomyces argyrophylli</name>
    <dbReference type="NCBI Taxonomy" id="2726118"/>
    <lineage>
        <taxon>Bacteria</taxon>
        <taxon>Bacillati</taxon>
        <taxon>Actinomycetota</taxon>
        <taxon>Actinomycetes</taxon>
        <taxon>Kitasatosporales</taxon>
        <taxon>Streptomycetaceae</taxon>
        <taxon>Streptomyces</taxon>
    </lineage>
</organism>
<evidence type="ECO:0000313" key="1">
    <source>
        <dbReference type="EMBL" id="QJS08109.1"/>
    </source>
</evidence>
<dbReference type="AlphaFoldDB" id="A0A6M4PCH4"/>
<dbReference type="KEGG" id="sarg:HKX69_05745"/>
<dbReference type="Proteomes" id="UP000502641">
    <property type="component" value="Chromosome"/>
</dbReference>
<dbReference type="RefSeq" id="WP_171150006.1">
    <property type="nucleotide sequence ID" value="NZ_CP053189.1"/>
</dbReference>
<proteinExistence type="predicted"/>
<gene>
    <name evidence="1" type="ORF">HKX69_05745</name>
</gene>
<name>A0A6M4PCH4_9ACTN</name>